<accession>A0ABN8Y8T8</accession>
<name>A0ABN8Y8T8_RANTA</name>
<evidence type="ECO:0000313" key="1">
    <source>
        <dbReference type="EMBL" id="CAI9157978.1"/>
    </source>
</evidence>
<keyword evidence="2" id="KW-1185">Reference proteome</keyword>
<evidence type="ECO:0000313" key="2">
    <source>
        <dbReference type="Proteomes" id="UP001176941"/>
    </source>
</evidence>
<reference evidence="1" key="1">
    <citation type="submission" date="2023-04" db="EMBL/GenBank/DDBJ databases">
        <authorList>
            <consortium name="ELIXIR-Norway"/>
        </authorList>
    </citation>
    <scope>NUCLEOTIDE SEQUENCE [LARGE SCALE GENOMIC DNA]</scope>
</reference>
<proteinExistence type="predicted"/>
<dbReference type="EMBL" id="OX459952">
    <property type="protein sequence ID" value="CAI9157978.1"/>
    <property type="molecule type" value="Genomic_DNA"/>
</dbReference>
<protein>
    <submittedName>
        <fullName evidence="1">Uncharacterized protein</fullName>
    </submittedName>
</protein>
<gene>
    <name evidence="1" type="ORF">MRATA1EN1_LOCUS6940</name>
</gene>
<dbReference type="Proteomes" id="UP001176941">
    <property type="component" value="Chromosome 16"/>
</dbReference>
<organism evidence="1 2">
    <name type="scientific">Rangifer tarandus platyrhynchus</name>
    <name type="common">Svalbard reindeer</name>
    <dbReference type="NCBI Taxonomy" id="3082113"/>
    <lineage>
        <taxon>Eukaryota</taxon>
        <taxon>Metazoa</taxon>
        <taxon>Chordata</taxon>
        <taxon>Craniata</taxon>
        <taxon>Vertebrata</taxon>
        <taxon>Euteleostomi</taxon>
        <taxon>Mammalia</taxon>
        <taxon>Eutheria</taxon>
        <taxon>Laurasiatheria</taxon>
        <taxon>Artiodactyla</taxon>
        <taxon>Ruminantia</taxon>
        <taxon>Pecora</taxon>
        <taxon>Cervidae</taxon>
        <taxon>Odocoileinae</taxon>
        <taxon>Rangifer</taxon>
    </lineage>
</organism>
<sequence length="101" mass="11067">MEMKAVILRIAGADRKHLNCAPELTNPGTAIPLDFSFIINSLYCSVSLLCILLCVCAQLCLTLCDPMDCSLPGSSVYRILQARILELSAISFSRRSSQSRD</sequence>